<dbReference type="EMBL" id="JBBWUH010000003">
    <property type="protein sequence ID" value="KAK8173441.1"/>
    <property type="molecule type" value="Genomic_DNA"/>
</dbReference>
<evidence type="ECO:0000256" key="1">
    <source>
        <dbReference type="SAM" id="MobiDB-lite"/>
    </source>
</evidence>
<protein>
    <submittedName>
        <fullName evidence="2">Uncharacterized protein</fullName>
    </submittedName>
</protein>
<comment type="caution">
    <text evidence="2">The sequence shown here is derived from an EMBL/GenBank/DDBJ whole genome shotgun (WGS) entry which is preliminary data.</text>
</comment>
<name>A0ABR1XYQ9_9PEZI</name>
<accession>A0ABR1XYQ9</accession>
<evidence type="ECO:0000313" key="3">
    <source>
        <dbReference type="Proteomes" id="UP001456524"/>
    </source>
</evidence>
<gene>
    <name evidence="2" type="ORF">IWX90DRAFT_141883</name>
</gene>
<keyword evidence="3" id="KW-1185">Reference proteome</keyword>
<feature type="region of interest" description="Disordered" evidence="1">
    <location>
        <begin position="127"/>
        <end position="170"/>
    </location>
</feature>
<proteinExistence type="predicted"/>
<dbReference type="Proteomes" id="UP001456524">
    <property type="component" value="Unassembled WGS sequence"/>
</dbReference>
<sequence>MPCHHPPLFVVRQPNNTQSAYHSLHRWLSCASTQHEPPDCCRHDKAALAIGGGFVCLCLPRGPSILHKYPCAHQSASSPIKFTMTANHWRCCSIDPSTFQSNPPQLHCDHALRPASPVATVRLDRTAHRAASNHQTKTNKRRRGPRGSASLVVSFVGPASRRRESRKPSI</sequence>
<organism evidence="2 3">
    <name type="scientific">Phyllosticta citrichinensis</name>
    <dbReference type="NCBI Taxonomy" id="1130410"/>
    <lineage>
        <taxon>Eukaryota</taxon>
        <taxon>Fungi</taxon>
        <taxon>Dikarya</taxon>
        <taxon>Ascomycota</taxon>
        <taxon>Pezizomycotina</taxon>
        <taxon>Dothideomycetes</taxon>
        <taxon>Dothideomycetes incertae sedis</taxon>
        <taxon>Botryosphaeriales</taxon>
        <taxon>Phyllostictaceae</taxon>
        <taxon>Phyllosticta</taxon>
    </lineage>
</organism>
<reference evidence="2 3" key="1">
    <citation type="journal article" date="2022" name="G3 (Bethesda)">
        <title>Enemy or ally: a genomic approach to elucidate the lifestyle of Phyllosticta citrichinaensis.</title>
        <authorList>
            <person name="Buijs V.A."/>
            <person name="Groenewald J.Z."/>
            <person name="Haridas S."/>
            <person name="LaButti K.M."/>
            <person name="Lipzen A."/>
            <person name="Martin F.M."/>
            <person name="Barry K."/>
            <person name="Grigoriev I.V."/>
            <person name="Crous P.W."/>
            <person name="Seidl M.F."/>
        </authorList>
    </citation>
    <scope>NUCLEOTIDE SEQUENCE [LARGE SCALE GENOMIC DNA]</scope>
    <source>
        <strain evidence="2 3">CBS 129764</strain>
    </source>
</reference>
<evidence type="ECO:0000313" key="2">
    <source>
        <dbReference type="EMBL" id="KAK8173441.1"/>
    </source>
</evidence>